<keyword evidence="1" id="KW-0732">Signal</keyword>
<proteinExistence type="predicted"/>
<gene>
    <name evidence="2" type="ORF">ESZ00_14365</name>
</gene>
<feature type="chain" id="PRO_5020381967" evidence="1">
    <location>
        <begin position="21"/>
        <end position="353"/>
    </location>
</feature>
<feature type="signal peptide" evidence="1">
    <location>
        <begin position="1"/>
        <end position="20"/>
    </location>
</feature>
<dbReference type="OrthoDB" id="106080at2"/>
<keyword evidence="3" id="KW-1185">Reference proteome</keyword>
<dbReference type="EMBL" id="SDMK01000003">
    <property type="protein sequence ID" value="RXS94285.1"/>
    <property type="molecule type" value="Genomic_DNA"/>
</dbReference>
<dbReference type="RefSeq" id="WP_129209023.1">
    <property type="nucleotide sequence ID" value="NZ_BMGU01000005.1"/>
</dbReference>
<sequence>MRFKFTALCFFSLFTSLCVAQGLDNATFSQRIDTSQSAPTIQITAWTSPRVQHAYGLPESKPKARGTLTVNSTGITFHSKAGEYAVPWGSMIALSNGNERVELWGTTGRIVRMMIPNGGGLAAAGVMHHKVYELTVEFHDARGAYHAAVFLLPGGDATRVLDSYTQAVPAARHEAAGTDAVSTPTSQDSSLCGSTDSHNVLVAAPVWSQAEVPAAYRALVYEHIVDRLQRVEGVGHVYRAGERSTMSACPRYTVAISVVSFKPGSQVIRAATGPIGFFAGTTQMIFNVQITDGAGGLHANEQIKASARGESESRNVADAVAKKLAKSYATSIKQYEKSKPAVSEQHSSPLAPS</sequence>
<evidence type="ECO:0000256" key="1">
    <source>
        <dbReference type="SAM" id="SignalP"/>
    </source>
</evidence>
<evidence type="ECO:0000313" key="3">
    <source>
        <dbReference type="Proteomes" id="UP000290253"/>
    </source>
</evidence>
<dbReference type="AlphaFoldDB" id="A0A4Q1SB46"/>
<protein>
    <submittedName>
        <fullName evidence="2">Uncharacterized protein</fullName>
    </submittedName>
</protein>
<organism evidence="2 3">
    <name type="scientific">Silvibacterium dinghuense</name>
    <dbReference type="NCBI Taxonomy" id="1560006"/>
    <lineage>
        <taxon>Bacteria</taxon>
        <taxon>Pseudomonadati</taxon>
        <taxon>Acidobacteriota</taxon>
        <taxon>Terriglobia</taxon>
        <taxon>Terriglobales</taxon>
        <taxon>Acidobacteriaceae</taxon>
        <taxon>Silvibacterium</taxon>
    </lineage>
</organism>
<comment type="caution">
    <text evidence="2">The sequence shown here is derived from an EMBL/GenBank/DDBJ whole genome shotgun (WGS) entry which is preliminary data.</text>
</comment>
<name>A0A4Q1SB46_9BACT</name>
<accession>A0A4Q1SB46</accession>
<dbReference type="Proteomes" id="UP000290253">
    <property type="component" value="Unassembled WGS sequence"/>
</dbReference>
<evidence type="ECO:0000313" key="2">
    <source>
        <dbReference type="EMBL" id="RXS94285.1"/>
    </source>
</evidence>
<reference evidence="2 3" key="1">
    <citation type="journal article" date="2016" name="Int. J. Syst. Evol. Microbiol.">
        <title>Acidipila dinghuensis sp. nov., an acidobacterium isolated from forest soil.</title>
        <authorList>
            <person name="Jiang Y.W."/>
            <person name="Wang J."/>
            <person name="Chen M.H."/>
            <person name="Lv Y.Y."/>
            <person name="Qiu L.H."/>
        </authorList>
    </citation>
    <scope>NUCLEOTIDE SEQUENCE [LARGE SCALE GENOMIC DNA]</scope>
    <source>
        <strain evidence="2 3">DHOF10</strain>
    </source>
</reference>